<dbReference type="Gene3D" id="2.30.39.10">
    <property type="entry name" value="Alpha-1-antitrypsin, domain 1"/>
    <property type="match status" value="1"/>
</dbReference>
<evidence type="ECO:0000256" key="1">
    <source>
        <dbReference type="ARBA" id="ARBA00009500"/>
    </source>
</evidence>
<protein>
    <recommendedName>
        <fullName evidence="5">Serpin domain-containing protein</fullName>
    </recommendedName>
</protein>
<sequence length="148" mass="16337">MASSPGFLQKHTPEKSVDVGGFRMPKFRLSFYTSAKGALCDLGIKAVFDPEAADLLDMLEEEDDGGRLDERLFLGDVFHKAVIEVNEEGTEAAASTDIETRVSEAPMSRRWEPKRVDFVADHPFTFFVVEEVSGAILFAGHVLDPTKS</sequence>
<proteinExistence type="inferred from homology"/>
<dbReference type="InterPro" id="IPR042178">
    <property type="entry name" value="Serpin_sf_1"/>
</dbReference>
<evidence type="ECO:0000313" key="7">
    <source>
        <dbReference type="Proteomes" id="UP001497457"/>
    </source>
</evidence>
<dbReference type="Pfam" id="PF00079">
    <property type="entry name" value="Serpin"/>
    <property type="match status" value="1"/>
</dbReference>
<dbReference type="Proteomes" id="UP001497457">
    <property type="component" value="Chromosome 5rd"/>
</dbReference>
<evidence type="ECO:0000256" key="4">
    <source>
        <dbReference type="ARBA" id="ARBA00049586"/>
    </source>
</evidence>
<dbReference type="EMBL" id="OZ075115">
    <property type="protein sequence ID" value="CAL5065189.1"/>
    <property type="molecule type" value="Genomic_DNA"/>
</dbReference>
<dbReference type="InterPro" id="IPR036186">
    <property type="entry name" value="Serpin_sf"/>
</dbReference>
<name>A0ABC9EXY1_9POAL</name>
<dbReference type="InterPro" id="IPR023796">
    <property type="entry name" value="Serpin_dom"/>
</dbReference>
<organism evidence="6 7">
    <name type="scientific">Urochloa decumbens</name>
    <dbReference type="NCBI Taxonomy" id="240449"/>
    <lineage>
        <taxon>Eukaryota</taxon>
        <taxon>Viridiplantae</taxon>
        <taxon>Streptophyta</taxon>
        <taxon>Embryophyta</taxon>
        <taxon>Tracheophyta</taxon>
        <taxon>Spermatophyta</taxon>
        <taxon>Magnoliopsida</taxon>
        <taxon>Liliopsida</taxon>
        <taxon>Poales</taxon>
        <taxon>Poaceae</taxon>
        <taxon>PACMAD clade</taxon>
        <taxon>Panicoideae</taxon>
        <taxon>Panicodae</taxon>
        <taxon>Paniceae</taxon>
        <taxon>Melinidinae</taxon>
        <taxon>Urochloa</taxon>
    </lineage>
</organism>
<reference evidence="7" key="1">
    <citation type="submission" date="2024-06" db="EMBL/GenBank/DDBJ databases">
        <authorList>
            <person name="Ryan C."/>
        </authorList>
    </citation>
    <scope>NUCLEOTIDE SEQUENCE [LARGE SCALE GENOMIC DNA]</scope>
</reference>
<evidence type="ECO:0000256" key="3">
    <source>
        <dbReference type="ARBA" id="ARBA00022900"/>
    </source>
</evidence>
<dbReference type="GO" id="GO:0004867">
    <property type="term" value="F:serine-type endopeptidase inhibitor activity"/>
    <property type="evidence" value="ECO:0007669"/>
    <property type="project" value="UniProtKB-KW"/>
</dbReference>
<accession>A0ABC9EXY1</accession>
<dbReference type="AlphaFoldDB" id="A0ABC9EXY1"/>
<feature type="domain" description="Serpin" evidence="5">
    <location>
        <begin position="12"/>
        <end position="145"/>
    </location>
</feature>
<reference evidence="6 7" key="2">
    <citation type="submission" date="2024-10" db="EMBL/GenBank/DDBJ databases">
        <authorList>
            <person name="Ryan C."/>
        </authorList>
    </citation>
    <scope>NUCLEOTIDE SEQUENCE [LARGE SCALE GENOMIC DNA]</scope>
</reference>
<keyword evidence="7" id="KW-1185">Reference proteome</keyword>
<comment type="similarity">
    <text evidence="1">Belongs to the serpin family.</text>
</comment>
<comment type="function">
    <text evidence="4">Probable serine protease inhibitor.</text>
</comment>
<dbReference type="PANTHER" id="PTHR11461">
    <property type="entry name" value="SERINE PROTEASE INHIBITOR, SERPIN"/>
    <property type="match status" value="1"/>
</dbReference>
<keyword evidence="3" id="KW-0722">Serine protease inhibitor</keyword>
<gene>
    <name evidence="6" type="ORF">URODEC1_LOCUS99843</name>
</gene>
<keyword evidence="2" id="KW-0646">Protease inhibitor</keyword>
<evidence type="ECO:0000313" key="6">
    <source>
        <dbReference type="EMBL" id="CAL5065189.1"/>
    </source>
</evidence>
<evidence type="ECO:0000256" key="2">
    <source>
        <dbReference type="ARBA" id="ARBA00022690"/>
    </source>
</evidence>
<dbReference type="SUPFAM" id="SSF56574">
    <property type="entry name" value="Serpins"/>
    <property type="match status" value="1"/>
</dbReference>
<dbReference type="PANTHER" id="PTHR11461:SF209">
    <property type="entry name" value="SERPIN-Z8-RELATED"/>
    <property type="match status" value="1"/>
</dbReference>
<dbReference type="InterPro" id="IPR000215">
    <property type="entry name" value="Serpin_fam"/>
</dbReference>
<dbReference type="Gene3D" id="3.30.497.10">
    <property type="entry name" value="Antithrombin, subunit I, domain 2"/>
    <property type="match status" value="1"/>
</dbReference>
<evidence type="ECO:0000259" key="5">
    <source>
        <dbReference type="Pfam" id="PF00079"/>
    </source>
</evidence>
<dbReference type="InterPro" id="IPR042185">
    <property type="entry name" value="Serpin_sf_2"/>
</dbReference>